<comment type="caution">
    <text evidence="5">The sequence shown here is derived from an EMBL/GenBank/DDBJ whole genome shotgun (WGS) entry which is preliminary data.</text>
</comment>
<dbReference type="Proteomes" id="UP001347796">
    <property type="component" value="Unassembled WGS sequence"/>
</dbReference>
<evidence type="ECO:0000256" key="2">
    <source>
        <dbReference type="SAM" id="MobiDB-lite"/>
    </source>
</evidence>
<evidence type="ECO:0000313" key="5">
    <source>
        <dbReference type="EMBL" id="KAK6168744.1"/>
    </source>
</evidence>
<dbReference type="InterPro" id="IPR002035">
    <property type="entry name" value="VWF_A"/>
</dbReference>
<feature type="coiled-coil region" evidence="1">
    <location>
        <begin position="1147"/>
        <end position="1202"/>
    </location>
</feature>
<evidence type="ECO:0000259" key="4">
    <source>
        <dbReference type="Pfam" id="PF15057"/>
    </source>
</evidence>
<dbReference type="Gene3D" id="2.30.30.140">
    <property type="match status" value="1"/>
</dbReference>
<feature type="compositionally biased region" description="Basic and acidic residues" evidence="2">
    <location>
        <begin position="1054"/>
        <end position="1068"/>
    </location>
</feature>
<dbReference type="InterPro" id="IPR036465">
    <property type="entry name" value="vWFA_dom_sf"/>
</dbReference>
<evidence type="ECO:0008006" key="7">
    <source>
        <dbReference type="Google" id="ProtNLM"/>
    </source>
</evidence>
<dbReference type="InterPro" id="IPR032770">
    <property type="entry name" value="DUF4537"/>
</dbReference>
<proteinExistence type="predicted"/>
<dbReference type="EMBL" id="JAZGQO010000015">
    <property type="protein sequence ID" value="KAK6168744.1"/>
    <property type="molecule type" value="Genomic_DNA"/>
</dbReference>
<dbReference type="PANTHER" id="PTHR14343:SF5">
    <property type="entry name" value="DUF4537 DOMAIN-CONTAINING PROTEIN"/>
    <property type="match status" value="1"/>
</dbReference>
<evidence type="ECO:0000313" key="6">
    <source>
        <dbReference type="Proteomes" id="UP001347796"/>
    </source>
</evidence>
<gene>
    <name evidence="5" type="ORF">SNE40_019929</name>
</gene>
<evidence type="ECO:0000256" key="1">
    <source>
        <dbReference type="SAM" id="Coils"/>
    </source>
</evidence>
<keyword evidence="1" id="KW-0175">Coiled coil</keyword>
<organism evidence="5 6">
    <name type="scientific">Patella caerulea</name>
    <name type="common">Rayed Mediterranean limpet</name>
    <dbReference type="NCBI Taxonomy" id="87958"/>
    <lineage>
        <taxon>Eukaryota</taxon>
        <taxon>Metazoa</taxon>
        <taxon>Spiralia</taxon>
        <taxon>Lophotrochozoa</taxon>
        <taxon>Mollusca</taxon>
        <taxon>Gastropoda</taxon>
        <taxon>Patellogastropoda</taxon>
        <taxon>Patelloidea</taxon>
        <taxon>Patellidae</taxon>
        <taxon>Patella</taxon>
    </lineage>
</organism>
<dbReference type="Pfam" id="PF13768">
    <property type="entry name" value="VWA_3"/>
    <property type="match status" value="1"/>
</dbReference>
<sequence>MASSEHDEVPVQLSGNSVGILSNVAESSVTFCVDTSGSMYNCLHMVKEQLVEALYKHAKHSSENPLFNIIEFNTYVTQWSDKMVKCSPETVSVAAKWISELSAKTGTNTQDALITALSDPDCKAVYLITDGLPDQNPEDILDQVVYASGNRPVHCIYLMGEKPDSASIEFLEDLAIETYGSFHAASLTIKGCVEKVTSVYESDHSNVIRTSNDSILPRSKRCSVTTTLGMDPIESVHLNSPVATPIYYPCSFPPLFGFRYYNPSYWSQYRPAKGWLKTQDKLLDVAHDIELSPAAGALLIGKKVLARRQSDGYFYRGSVQSQVYESKFLVAFDACKHGEYKNTVYQETLVHDILDYEDAKRQAVSTGDKVLSTWEPGGERFGPGVIINGFEKRGTEAGPEDRIITVAFRNSKTEKVASDTAVWIPETMYDRLALELAMPCHTREKLATRPNYPLENLPGYPTSGPIASPQHYPKPATLVLESGVPLDRTLYRYPPFAPVCPVFLKRRDSPLTKSVVKSEDIYALIPGTNLTKQELEDRVTSQLMEHKLFLDEKANQRGSNKRLLNHREPQVVNSLKKSVTFNDENLVEMSATPRDESIPRYGEIEFTDSDGNIIYRNRDGTIRYRDGNVRYNSSGKAEYRDKEGNIIYRGRDGTIEYRDTDGNVEYRDTAGNIEYRDNDGNVRFKDRDGNVEYRDRHGNIEYTDRDGFVEYRDRDGNVEYRDRHGNVGIRDEEGNVKYKVRDGNVTYRDKNRNTRHVDRYGNIEYRDRLGNVEYRDNEGNIGYRDKHGIVKYQDSNGNIKYRDSDGTLVYKDRDGNTRCIDRYGNIEYRDNAGKVEYSDRDGNEGYRDNDGIVKYIDKNGNIRYRDMDGTLVSVDKDGKTTYIRDSENDGNYEDHGREYTDDEKRLQEIYLKCTDPDLTEDERQYWKSVYDAERRAKDIGVNTDSSLLFYRRPNNSSLKKRPPWKYWKCEPSPPLLDASTERVEDRMRPIDGFRETAIQAPLEARDLTRPYNSIEWTSPVFSVVDTFAKHDYSNSVNELLKPCAPSKSNPETQHANDGDVPRTVTKDDIAEARREFRLRRIMQRHKNWQEKRSEEHNMKNLMVDQHRQRIIEHLTREKEKQLYEQQMIERAREAKKNISAEIRSRIEKNQKHELSKEEQRIRALSRQREHREALQAQRAKEVKDIAERRQALREQRSKERNDIITVKLNAEEAYQQSVNQQHQGAKIRRMHHFQQLEQNAQKKTELSLAVNEQRRALQISQIFS</sequence>
<dbReference type="PANTHER" id="PTHR14343">
    <property type="entry name" value="VWFA DOMAIN-CONTAINING PROTEIN"/>
    <property type="match status" value="1"/>
</dbReference>
<dbReference type="InterPro" id="IPR047002">
    <property type="entry name" value="Tcp10_C_sf"/>
</dbReference>
<feature type="domain" description="DUF4537" evidence="4">
    <location>
        <begin position="301"/>
        <end position="432"/>
    </location>
</feature>
<accession>A0AAN8GHA9</accession>
<keyword evidence="6" id="KW-1185">Reference proteome</keyword>
<feature type="region of interest" description="Disordered" evidence="2">
    <location>
        <begin position="1042"/>
        <end position="1068"/>
    </location>
</feature>
<reference evidence="5 6" key="1">
    <citation type="submission" date="2024-01" db="EMBL/GenBank/DDBJ databases">
        <title>The genome of the rayed Mediterranean limpet Patella caerulea (Linnaeus, 1758).</title>
        <authorList>
            <person name="Anh-Thu Weber A."/>
            <person name="Halstead-Nussloch G."/>
        </authorList>
    </citation>
    <scope>NUCLEOTIDE SEQUENCE [LARGE SCALE GENOMIC DNA]</scope>
    <source>
        <strain evidence="5">AATW-2023a</strain>
        <tissue evidence="5">Whole specimen</tissue>
    </source>
</reference>
<feature type="domain" description="VWFA" evidence="3">
    <location>
        <begin position="29"/>
        <end position="180"/>
    </location>
</feature>
<protein>
    <recommendedName>
        <fullName evidence="7">VWFA domain-containing protein</fullName>
    </recommendedName>
</protein>
<dbReference type="Gene3D" id="3.40.50.410">
    <property type="entry name" value="von Willebrand factor, type A domain"/>
    <property type="match status" value="1"/>
</dbReference>
<dbReference type="SUPFAM" id="SSF53300">
    <property type="entry name" value="vWA-like"/>
    <property type="match status" value="1"/>
</dbReference>
<dbReference type="Gene3D" id="2.60.450.20">
    <property type="match status" value="2"/>
</dbReference>
<dbReference type="AlphaFoldDB" id="A0AAN8GHA9"/>
<evidence type="ECO:0000259" key="3">
    <source>
        <dbReference type="Pfam" id="PF13768"/>
    </source>
</evidence>
<dbReference type="Pfam" id="PF15057">
    <property type="entry name" value="DUF4537"/>
    <property type="match status" value="1"/>
</dbReference>
<name>A0AAN8GHA9_PATCE</name>